<organism evidence="1 2">
    <name type="scientific">Caballeronia concitans</name>
    <dbReference type="NCBI Taxonomy" id="1777133"/>
    <lineage>
        <taxon>Bacteria</taxon>
        <taxon>Pseudomonadati</taxon>
        <taxon>Pseudomonadota</taxon>
        <taxon>Betaproteobacteria</taxon>
        <taxon>Burkholderiales</taxon>
        <taxon>Burkholderiaceae</taxon>
        <taxon>Caballeronia</taxon>
    </lineage>
</organism>
<dbReference type="RefSeq" id="WP_342066322.1">
    <property type="nucleotide sequence ID" value="NZ_FCNV02000019.1"/>
</dbReference>
<name>A0A658R520_9BURK</name>
<dbReference type="Proteomes" id="UP000198263">
    <property type="component" value="Unassembled WGS sequence"/>
</dbReference>
<reference evidence="1 2" key="1">
    <citation type="submission" date="2016-01" db="EMBL/GenBank/DDBJ databases">
        <authorList>
            <person name="Peeters C."/>
        </authorList>
    </citation>
    <scope>NUCLEOTIDE SEQUENCE [LARGE SCALE GENOMIC DNA]</scope>
    <source>
        <strain evidence="1">LMG 29315</strain>
    </source>
</reference>
<keyword evidence="2" id="KW-1185">Reference proteome</keyword>
<dbReference type="EMBL" id="FCNV02000019">
    <property type="protein sequence ID" value="SAL50677.1"/>
    <property type="molecule type" value="Genomic_DNA"/>
</dbReference>
<accession>A0A658R520</accession>
<gene>
    <name evidence="1" type="ORF">AWB72_05330</name>
</gene>
<evidence type="ECO:0000313" key="2">
    <source>
        <dbReference type="Proteomes" id="UP000198263"/>
    </source>
</evidence>
<dbReference type="AlphaFoldDB" id="A0A658R520"/>
<dbReference type="Gene3D" id="2.60.120.10">
    <property type="entry name" value="Jelly Rolls"/>
    <property type="match status" value="1"/>
</dbReference>
<sequence length="64" mass="6985">MSRTCRNAKGTGNGHHMINRSSRLAVYLRVGARVYEDLTICSDVDMMSANADGRFVHKDGSPSA</sequence>
<proteinExistence type="predicted"/>
<dbReference type="InterPro" id="IPR014710">
    <property type="entry name" value="RmlC-like_jellyroll"/>
</dbReference>
<protein>
    <submittedName>
        <fullName evidence="1">Transcriptional regulator</fullName>
    </submittedName>
</protein>
<evidence type="ECO:0000313" key="1">
    <source>
        <dbReference type="EMBL" id="SAL50677.1"/>
    </source>
</evidence>
<comment type="caution">
    <text evidence="1">The sequence shown here is derived from an EMBL/GenBank/DDBJ whole genome shotgun (WGS) entry which is preliminary data.</text>
</comment>